<dbReference type="PROSITE" id="PS51910">
    <property type="entry name" value="GH18_2"/>
    <property type="match status" value="1"/>
</dbReference>
<organism evidence="10 11">
    <name type="scientific">Melittangium boletus DSM 14713</name>
    <dbReference type="NCBI Taxonomy" id="1294270"/>
    <lineage>
        <taxon>Bacteria</taxon>
        <taxon>Pseudomonadati</taxon>
        <taxon>Myxococcota</taxon>
        <taxon>Myxococcia</taxon>
        <taxon>Myxococcales</taxon>
        <taxon>Cystobacterineae</taxon>
        <taxon>Archangiaceae</taxon>
        <taxon>Melittangium</taxon>
    </lineage>
</organism>
<dbReference type="KEGG" id="mbd:MEBOL_004233"/>
<dbReference type="InterPro" id="IPR001223">
    <property type="entry name" value="Glyco_hydro18_cat"/>
</dbReference>
<name>A0A250IHY6_9BACT</name>
<dbReference type="SMART" id="SM00495">
    <property type="entry name" value="ChtBD3"/>
    <property type="match status" value="1"/>
</dbReference>
<dbReference type="Proteomes" id="UP000217289">
    <property type="component" value="Chromosome"/>
</dbReference>
<dbReference type="GO" id="GO:0008843">
    <property type="term" value="F:endochitinase activity"/>
    <property type="evidence" value="ECO:0007669"/>
    <property type="project" value="UniProtKB-EC"/>
</dbReference>
<keyword evidence="11" id="KW-1185">Reference proteome</keyword>
<dbReference type="PANTHER" id="PTHR11177">
    <property type="entry name" value="CHITINASE"/>
    <property type="match status" value="1"/>
</dbReference>
<dbReference type="PROSITE" id="PS01095">
    <property type="entry name" value="GH18_1"/>
    <property type="match status" value="1"/>
</dbReference>
<dbReference type="InterPro" id="IPR013783">
    <property type="entry name" value="Ig-like_fold"/>
</dbReference>
<dbReference type="Gene3D" id="3.20.20.80">
    <property type="entry name" value="Glycosidases"/>
    <property type="match status" value="1"/>
</dbReference>
<evidence type="ECO:0000256" key="5">
    <source>
        <dbReference type="ARBA" id="ARBA00023024"/>
    </source>
</evidence>
<dbReference type="Gene3D" id="3.10.50.10">
    <property type="match status" value="1"/>
</dbReference>
<dbReference type="PANTHER" id="PTHR11177:SF317">
    <property type="entry name" value="CHITINASE 12-RELATED"/>
    <property type="match status" value="1"/>
</dbReference>
<keyword evidence="7 8" id="KW-0326">Glycosidase</keyword>
<dbReference type="SMART" id="SM00636">
    <property type="entry name" value="Glyco_18"/>
    <property type="match status" value="1"/>
</dbReference>
<comment type="similarity">
    <text evidence="2">Belongs to the glycosyl hydrolase 18 family. Chitinase class II subfamily.</text>
</comment>
<keyword evidence="4 8" id="KW-0378">Hydrolase</keyword>
<dbReference type="InterPro" id="IPR017853">
    <property type="entry name" value="GH"/>
</dbReference>
<dbReference type="CDD" id="cd12214">
    <property type="entry name" value="ChiA1_BD"/>
    <property type="match status" value="1"/>
</dbReference>
<dbReference type="Gene3D" id="2.10.10.20">
    <property type="entry name" value="Carbohydrate-binding module superfamily 5/12"/>
    <property type="match status" value="1"/>
</dbReference>
<accession>A0A250IHY6</accession>
<evidence type="ECO:0000256" key="2">
    <source>
        <dbReference type="ARBA" id="ARBA00009121"/>
    </source>
</evidence>
<proteinExistence type="inferred from homology"/>
<dbReference type="Pfam" id="PF02839">
    <property type="entry name" value="CBM_5_12"/>
    <property type="match status" value="1"/>
</dbReference>
<dbReference type="SUPFAM" id="SSF54556">
    <property type="entry name" value="Chitinase insertion domain"/>
    <property type="match status" value="1"/>
</dbReference>
<dbReference type="InterPro" id="IPR011583">
    <property type="entry name" value="Chitinase_II/V-like_cat"/>
</dbReference>
<evidence type="ECO:0000313" key="10">
    <source>
        <dbReference type="EMBL" id="ATB30771.1"/>
    </source>
</evidence>
<dbReference type="InterPro" id="IPR029070">
    <property type="entry name" value="Chitinase_insertion_sf"/>
</dbReference>
<dbReference type="InterPro" id="IPR036573">
    <property type="entry name" value="CBM_sf_5/12"/>
</dbReference>
<dbReference type="EC" id="3.2.1.14" evidence="3"/>
<dbReference type="CDD" id="cd06548">
    <property type="entry name" value="GH18_chitinase"/>
    <property type="match status" value="1"/>
</dbReference>
<dbReference type="SUPFAM" id="SSF51445">
    <property type="entry name" value="(Trans)glycosidases"/>
    <property type="match status" value="1"/>
</dbReference>
<dbReference type="PROSITE" id="PS51257">
    <property type="entry name" value="PROKAR_LIPOPROTEIN"/>
    <property type="match status" value="1"/>
</dbReference>
<dbReference type="InterPro" id="IPR003610">
    <property type="entry name" value="CBM5/12"/>
</dbReference>
<evidence type="ECO:0000313" key="11">
    <source>
        <dbReference type="Proteomes" id="UP000217289"/>
    </source>
</evidence>
<reference evidence="10 11" key="1">
    <citation type="submission" date="2017-06" db="EMBL/GenBank/DDBJ databases">
        <authorList>
            <person name="Kim H.J."/>
            <person name="Triplett B.A."/>
        </authorList>
    </citation>
    <scope>NUCLEOTIDE SEQUENCE [LARGE SCALE GENOMIC DNA]</scope>
    <source>
        <strain evidence="10 11">DSM 14713</strain>
    </source>
</reference>
<dbReference type="InterPro" id="IPR001579">
    <property type="entry name" value="Glyco_hydro_18_chit_AS"/>
</dbReference>
<dbReference type="AlphaFoldDB" id="A0A250IHY6"/>
<evidence type="ECO:0000256" key="7">
    <source>
        <dbReference type="ARBA" id="ARBA00023295"/>
    </source>
</evidence>
<evidence type="ECO:0000256" key="4">
    <source>
        <dbReference type="ARBA" id="ARBA00022801"/>
    </source>
</evidence>
<dbReference type="EMBL" id="CP022163">
    <property type="protein sequence ID" value="ATB30771.1"/>
    <property type="molecule type" value="Genomic_DNA"/>
</dbReference>
<dbReference type="GO" id="GO:0005975">
    <property type="term" value="P:carbohydrate metabolic process"/>
    <property type="evidence" value="ECO:0007669"/>
    <property type="project" value="InterPro"/>
</dbReference>
<comment type="catalytic activity">
    <reaction evidence="1">
        <text>Random endo-hydrolysis of N-acetyl-beta-D-glucosaminide (1-&gt;4)-beta-linkages in chitin and chitodextrins.</text>
        <dbReference type="EC" id="3.2.1.14"/>
    </reaction>
</comment>
<dbReference type="Pfam" id="PF00704">
    <property type="entry name" value="Glyco_hydro_18"/>
    <property type="match status" value="1"/>
</dbReference>
<keyword evidence="5" id="KW-0146">Chitin degradation</keyword>
<dbReference type="Pfam" id="PF17957">
    <property type="entry name" value="Big_7"/>
    <property type="match status" value="2"/>
</dbReference>
<dbReference type="GO" id="GO:0008061">
    <property type="term" value="F:chitin binding"/>
    <property type="evidence" value="ECO:0007669"/>
    <property type="project" value="InterPro"/>
</dbReference>
<dbReference type="GO" id="GO:0005576">
    <property type="term" value="C:extracellular region"/>
    <property type="evidence" value="ECO:0007669"/>
    <property type="project" value="InterPro"/>
</dbReference>
<evidence type="ECO:0000256" key="1">
    <source>
        <dbReference type="ARBA" id="ARBA00000822"/>
    </source>
</evidence>
<dbReference type="GO" id="GO:0006032">
    <property type="term" value="P:chitin catabolic process"/>
    <property type="evidence" value="ECO:0007669"/>
    <property type="project" value="UniProtKB-KW"/>
</dbReference>
<evidence type="ECO:0000256" key="8">
    <source>
        <dbReference type="RuleBase" id="RU000489"/>
    </source>
</evidence>
<feature type="domain" description="GH18" evidence="9">
    <location>
        <begin position="284"/>
        <end position="675"/>
    </location>
</feature>
<keyword evidence="6" id="KW-0119">Carbohydrate metabolism</keyword>
<protein>
    <recommendedName>
        <fullName evidence="3">chitinase</fullName>
        <ecNumber evidence="3">3.2.1.14</ecNumber>
    </recommendedName>
</protein>
<dbReference type="Gene3D" id="2.60.40.10">
    <property type="entry name" value="Immunoglobulins"/>
    <property type="match status" value="2"/>
</dbReference>
<gene>
    <name evidence="10" type="ORF">MEBOL_004233</name>
</gene>
<evidence type="ECO:0000259" key="9">
    <source>
        <dbReference type="PROSITE" id="PS51910"/>
    </source>
</evidence>
<sequence>MMRRNKWAVGLVVSALSAGCGQEGMLPEVMEAPGSVMKAPLADPAWAPNVAYAVGARVSYGGKSYQCRQAHTSLVGWEPSAVPALWEEVGTSNPGDTTKPTASLSANSTKFTAAGTLNLTATASDNVGVTKVEILQNGAVVSTSKTYSRSFAAGQNGTYTYTVNAYDAAGNVGSATVTVTVQIGSSDITAPTVNVSANSTNFTAAGTLNLTASASDNVGVTKVEILQNGSVVATGTSYSRSFSSANNGSYVYTVKAYDAAGNVGTKELTVTVAIGTTPPPAGGKKIVAYFTAWGIYGRNYQVSNIPAAKITHINYAFSNVTSDGKCILGDSYADIDKGGGYAGEWDPGALRGNFRALKELKKTNPKLKILISVGGWSWSQHFSAAAATAASRSAFVKSCVDLYIKGQYPGVTPANGVGVFDGIDIDWEYPVGGGLPGNGNSPADKQNYTLLMQEFRNQLNAVTAQTGQQYLLTIASGASPDLLANKQETKNLANTLDWINIMTYDYHGAFESSTNFQSALYRVTGDPVASSGFYTDGTVSKMLELGVPASKIVLGLPFYGRGWGNVGSTNNGLFQPGTPTKGTWDDGQSGLTGVFDYKDLKNNYEGKGYTKTFHAEAKEAYLYSPSTKIWIAYDDAQSMAAKADYILSKGLGGAMAWELSGDDGTLLDAVYQKLK</sequence>
<evidence type="ECO:0000256" key="6">
    <source>
        <dbReference type="ARBA" id="ARBA00023277"/>
    </source>
</evidence>
<dbReference type="SUPFAM" id="SSF51055">
    <property type="entry name" value="Carbohydrate binding domain"/>
    <property type="match status" value="1"/>
</dbReference>
<keyword evidence="5" id="KW-0624">Polysaccharide degradation</keyword>
<evidence type="ECO:0000256" key="3">
    <source>
        <dbReference type="ARBA" id="ARBA00012729"/>
    </source>
</evidence>
<dbReference type="InterPro" id="IPR050314">
    <property type="entry name" value="Glycosyl_Hydrlase_18"/>
</dbReference>
<dbReference type="GO" id="GO:0030246">
    <property type="term" value="F:carbohydrate binding"/>
    <property type="evidence" value="ECO:0007669"/>
    <property type="project" value="InterPro"/>
</dbReference>